<gene>
    <name evidence="2" type="ORF">FIV42_11145</name>
</gene>
<dbReference type="Proteomes" id="UP000315995">
    <property type="component" value="Chromosome"/>
</dbReference>
<feature type="region of interest" description="Disordered" evidence="1">
    <location>
        <begin position="31"/>
        <end position="86"/>
    </location>
</feature>
<dbReference type="PROSITE" id="PS51257">
    <property type="entry name" value="PROKAR_LIPOPROTEIN"/>
    <property type="match status" value="1"/>
</dbReference>
<sequence length="442" mass="49060">MKLDVTEVLHQLDAKPVVLLLLAVLVTGCDEQPREKRDSDPSNSTDVTDTKVIDADARSASDDTDISTDTEEAGDGVTTDATDSGGDKDASALPSFFFRESYLCDATGRPALRHEVGYTFRELDRGGGGPLTAQDVREFRGGEIDVDGGWMSAPASLDPGERSYAMWTKDGEDLTLYTGTFTKETQLDGATLSVTAMVDYEPVSATYRLWDPEREQLLEETTATGIHVPMDTQVEVVDIVIPAETFDEDRMYEIAVAHVADGQDKWIERNFFRVTLYKQGYDLPAHPCFEPALPSDRTPVEQAIVASHHYGTVTLYPSDLEDPAELKSPISARPGEEMTIEFFVVNSTLPYATSIGLVPLLNGKPLDKRWFYVRPSYDDAAGSVQYRGEFEVTLPSEPGIHEITMTRWEFPFMPIENERGIKTNTPYMRHGGGSRTLRFDVQ</sequence>
<evidence type="ECO:0000313" key="3">
    <source>
        <dbReference type="Proteomes" id="UP000315995"/>
    </source>
</evidence>
<evidence type="ECO:0000256" key="1">
    <source>
        <dbReference type="SAM" id="MobiDB-lite"/>
    </source>
</evidence>
<name>A0A4Y6PSG4_PERCE</name>
<accession>A0A4Y6PSG4</accession>
<evidence type="ECO:0000313" key="2">
    <source>
        <dbReference type="EMBL" id="QDG51276.1"/>
    </source>
</evidence>
<accession>A0A5B8Y5F3</accession>
<keyword evidence="3" id="KW-1185">Reference proteome</keyword>
<reference evidence="2 3" key="1">
    <citation type="submission" date="2019-06" db="EMBL/GenBank/DDBJ databases">
        <title>Persicimonas caeni gen. nov., sp. nov., a predatory bacterium isolated from solar saltern.</title>
        <authorList>
            <person name="Wang S."/>
        </authorList>
    </citation>
    <scope>NUCLEOTIDE SEQUENCE [LARGE SCALE GENOMIC DNA]</scope>
    <source>
        <strain evidence="2 3">YN101</strain>
    </source>
</reference>
<feature type="compositionally biased region" description="Basic and acidic residues" evidence="1">
    <location>
        <begin position="48"/>
        <end position="61"/>
    </location>
</feature>
<feature type="compositionally biased region" description="Acidic residues" evidence="1">
    <location>
        <begin position="62"/>
        <end position="74"/>
    </location>
</feature>
<organism evidence="2 3">
    <name type="scientific">Persicimonas caeni</name>
    <dbReference type="NCBI Taxonomy" id="2292766"/>
    <lineage>
        <taxon>Bacteria</taxon>
        <taxon>Deltaproteobacteria</taxon>
        <taxon>Bradymonadales</taxon>
        <taxon>Bradymonadaceae</taxon>
        <taxon>Persicimonas</taxon>
    </lineage>
</organism>
<dbReference type="AlphaFoldDB" id="A0A4Y6PSG4"/>
<feature type="compositionally biased region" description="Basic and acidic residues" evidence="1">
    <location>
        <begin position="31"/>
        <end position="40"/>
    </location>
</feature>
<protein>
    <submittedName>
        <fullName evidence="2">Uncharacterized protein</fullName>
    </submittedName>
</protein>
<proteinExistence type="predicted"/>
<dbReference type="EMBL" id="CP041186">
    <property type="protein sequence ID" value="QDG51276.1"/>
    <property type="molecule type" value="Genomic_DNA"/>
</dbReference>
<dbReference type="OrthoDB" id="5540794at2"/>
<dbReference type="RefSeq" id="WP_141197761.1">
    <property type="nucleotide sequence ID" value="NZ_CP041186.1"/>
</dbReference>